<protein>
    <submittedName>
        <fullName evidence="2">Uncharacterized protein</fullName>
    </submittedName>
</protein>
<keyword evidence="3" id="KW-1185">Reference proteome</keyword>
<sequence length="315" mass="35238">MIFFRVITFGMLLFANVAWAQTAAPDQPRWYQVEVAIFTQPANSQLVSGIETFRKDVTLAYRPGARYLKTAEAYFEAQQTPALPAQTVDGTLPLESAPTAPLAPSEQELAQILAHQPYIQLPEAERGLNDTIAALARRNRQRILFHQAWRQPVNETPQAIVVEGGDSFDQDTELSGQIGVGVSRYLHFDTDLWMASFAENFGQGDQGWPPLPVKPHLEKAQQEESAFNFMASQTFNGQGQDLWNQQVAIDNTYQSILTKPFVISELATLKQTRRMRSGEVHYIDHPKIGVMVLITPYEKPALEVTPESEPPSGLQ</sequence>
<organism evidence="2 3">
    <name type="scientific">Simiduia agarivorans (strain DSM 21679 / JCM 13881 / BCRC 17597 / SA1)</name>
    <dbReference type="NCBI Taxonomy" id="1117647"/>
    <lineage>
        <taxon>Bacteria</taxon>
        <taxon>Pseudomonadati</taxon>
        <taxon>Pseudomonadota</taxon>
        <taxon>Gammaproteobacteria</taxon>
        <taxon>Cellvibrionales</taxon>
        <taxon>Cellvibrionaceae</taxon>
        <taxon>Simiduia</taxon>
    </lineage>
</organism>
<name>K4KEV1_SIMAS</name>
<proteinExistence type="predicted"/>
<dbReference type="AlphaFoldDB" id="K4KEV1"/>
<dbReference type="OrthoDB" id="5566524at2"/>
<dbReference type="eggNOG" id="ENOG503360G">
    <property type="taxonomic scope" value="Bacteria"/>
</dbReference>
<feature type="chain" id="PRO_5003879592" evidence="1">
    <location>
        <begin position="21"/>
        <end position="315"/>
    </location>
</feature>
<evidence type="ECO:0000313" key="2">
    <source>
        <dbReference type="EMBL" id="AFU97471.1"/>
    </source>
</evidence>
<gene>
    <name evidence="2" type="ordered locus">M5M_01200</name>
</gene>
<dbReference type="EMBL" id="CP003746">
    <property type="protein sequence ID" value="AFU97471.1"/>
    <property type="molecule type" value="Genomic_DNA"/>
</dbReference>
<evidence type="ECO:0000313" key="3">
    <source>
        <dbReference type="Proteomes" id="UP000000466"/>
    </source>
</evidence>
<dbReference type="KEGG" id="saga:M5M_01200"/>
<dbReference type="Pfam" id="PF10972">
    <property type="entry name" value="CsiV"/>
    <property type="match status" value="1"/>
</dbReference>
<evidence type="ECO:0000256" key="1">
    <source>
        <dbReference type="SAM" id="SignalP"/>
    </source>
</evidence>
<feature type="signal peptide" evidence="1">
    <location>
        <begin position="1"/>
        <end position="20"/>
    </location>
</feature>
<dbReference type="HOGENOM" id="CLU_072067_0_0_6"/>
<accession>K4KEV1</accession>
<dbReference type="InterPro" id="IPR021241">
    <property type="entry name" value="CsiV"/>
</dbReference>
<keyword evidence="1" id="KW-0732">Signal</keyword>
<reference evidence="2 3" key="1">
    <citation type="journal article" date="2013" name="Genome Announc.">
        <title>Complete genome sequence of Simiduia agarivorans SA1(T), a marine bacterium able to degrade a variety of polysaccharides.</title>
        <authorList>
            <person name="Lin S.Y."/>
            <person name="Shieh W.Y."/>
            <person name="Chen J.S."/>
            <person name="Tang S.L."/>
        </authorList>
    </citation>
    <scope>NUCLEOTIDE SEQUENCE [LARGE SCALE GENOMIC DNA]</scope>
    <source>
        <strain evidence="3">DSM 21679 / JCM 13881 / BCRC 17597 / SA1</strain>
    </source>
</reference>
<dbReference type="Proteomes" id="UP000000466">
    <property type="component" value="Chromosome"/>
</dbReference>
<dbReference type="RefSeq" id="WP_015045644.1">
    <property type="nucleotide sequence ID" value="NC_018868.3"/>
</dbReference>
<dbReference type="STRING" id="1117647.M5M_01200"/>